<feature type="non-terminal residue" evidence="1">
    <location>
        <position position="67"/>
    </location>
</feature>
<organism evidence="1">
    <name type="scientific">Arion vulgaris</name>
    <dbReference type="NCBI Taxonomy" id="1028688"/>
    <lineage>
        <taxon>Eukaryota</taxon>
        <taxon>Metazoa</taxon>
        <taxon>Spiralia</taxon>
        <taxon>Lophotrochozoa</taxon>
        <taxon>Mollusca</taxon>
        <taxon>Gastropoda</taxon>
        <taxon>Heterobranchia</taxon>
        <taxon>Euthyneura</taxon>
        <taxon>Panpulmonata</taxon>
        <taxon>Eupulmonata</taxon>
        <taxon>Stylommatophora</taxon>
        <taxon>Helicina</taxon>
        <taxon>Arionoidea</taxon>
        <taxon>Arionidae</taxon>
        <taxon>Arion</taxon>
    </lineage>
</organism>
<accession>A0A0B7B9P3</accession>
<name>A0A0B7B9P3_9EUPU</name>
<dbReference type="AlphaFoldDB" id="A0A0B7B9P3"/>
<sequence>MYIGPFKETVLLQSMFASILLHCILFRWKQQSVPGGTCKLFITTQHQTVQMFKTSYKHTDNKRQQIV</sequence>
<gene>
    <name evidence="1" type="primary">ORF174447</name>
</gene>
<evidence type="ECO:0000313" key="1">
    <source>
        <dbReference type="EMBL" id="CEK90054.1"/>
    </source>
</evidence>
<proteinExistence type="predicted"/>
<dbReference type="EMBL" id="HACG01043189">
    <property type="protein sequence ID" value="CEK90054.1"/>
    <property type="molecule type" value="Transcribed_RNA"/>
</dbReference>
<reference evidence="1" key="1">
    <citation type="submission" date="2014-12" db="EMBL/GenBank/DDBJ databases">
        <title>Insight into the proteome of Arion vulgaris.</title>
        <authorList>
            <person name="Aradska J."/>
            <person name="Bulat T."/>
            <person name="Smidak R."/>
            <person name="Sarate P."/>
            <person name="Gangsoo J."/>
            <person name="Sialana F."/>
            <person name="Bilban M."/>
            <person name="Lubec G."/>
        </authorList>
    </citation>
    <scope>NUCLEOTIDE SEQUENCE</scope>
    <source>
        <tissue evidence="1">Skin</tissue>
    </source>
</reference>
<protein>
    <submittedName>
        <fullName evidence="1">Uncharacterized protein</fullName>
    </submittedName>
</protein>